<dbReference type="InterPro" id="IPR000300">
    <property type="entry name" value="IPPc"/>
</dbReference>
<dbReference type="Gene3D" id="3.60.10.10">
    <property type="entry name" value="Endonuclease/exonuclease/phosphatase"/>
    <property type="match status" value="1"/>
</dbReference>
<evidence type="ECO:0000256" key="2">
    <source>
        <dbReference type="ARBA" id="ARBA00009678"/>
    </source>
</evidence>
<dbReference type="Pfam" id="PF02383">
    <property type="entry name" value="Syja_N"/>
    <property type="match status" value="1"/>
</dbReference>
<gene>
    <name evidence="7" type="ORF">IE077_002723</name>
</gene>
<dbReference type="PROSITE" id="PS50275">
    <property type="entry name" value="SAC"/>
    <property type="match status" value="1"/>
</dbReference>
<dbReference type="SUPFAM" id="SSF56219">
    <property type="entry name" value="DNase I-like"/>
    <property type="match status" value="1"/>
</dbReference>
<evidence type="ECO:0000256" key="4">
    <source>
        <dbReference type="ARBA" id="ARBA00022801"/>
    </source>
</evidence>
<keyword evidence="8" id="KW-1185">Reference proteome</keyword>
<dbReference type="GO" id="GO:0004519">
    <property type="term" value="F:endonuclease activity"/>
    <property type="evidence" value="ECO:0007669"/>
    <property type="project" value="UniProtKB-KW"/>
</dbReference>
<evidence type="ECO:0000256" key="5">
    <source>
        <dbReference type="SAM" id="MobiDB-lite"/>
    </source>
</evidence>
<dbReference type="InterPro" id="IPR036691">
    <property type="entry name" value="Endo/exonu/phosph_ase_sf"/>
</dbReference>
<dbReference type="PANTHER" id="PTHR11200:SF275">
    <property type="entry name" value="LD06095P"/>
    <property type="match status" value="1"/>
</dbReference>
<reference evidence="7 8" key="1">
    <citation type="journal article" date="2020" name="bioRxiv">
        <title>Metabolic contributions of an alphaproteobacterial endosymbiont in the apicomplexan Cardiosporidium cionae.</title>
        <authorList>
            <person name="Hunter E.S."/>
            <person name="Paight C.J."/>
            <person name="Lane C.E."/>
        </authorList>
    </citation>
    <scope>NUCLEOTIDE SEQUENCE [LARGE SCALE GENOMIC DNA]</scope>
    <source>
        <strain evidence="7">ESH_2018</strain>
    </source>
</reference>
<organism evidence="7 8">
    <name type="scientific">Cardiosporidium cionae</name>
    <dbReference type="NCBI Taxonomy" id="476202"/>
    <lineage>
        <taxon>Eukaryota</taxon>
        <taxon>Sar</taxon>
        <taxon>Alveolata</taxon>
        <taxon>Apicomplexa</taxon>
        <taxon>Aconoidasida</taxon>
        <taxon>Nephromycida</taxon>
        <taxon>Cardiosporidium</taxon>
    </lineage>
</organism>
<comment type="similarity">
    <text evidence="2">In the central section; belongs to the inositol 1,4,5-trisphosphate 5-phosphatase family.</text>
</comment>
<keyword evidence="4" id="KW-0378">Hydrolase</keyword>
<dbReference type="SMART" id="SM00128">
    <property type="entry name" value="IPPc"/>
    <property type="match status" value="1"/>
</dbReference>
<dbReference type="InterPro" id="IPR002013">
    <property type="entry name" value="SAC_dom"/>
</dbReference>
<evidence type="ECO:0000259" key="6">
    <source>
        <dbReference type="PROSITE" id="PS50275"/>
    </source>
</evidence>
<comment type="caution">
    <text evidence="7">The sequence shown here is derived from an EMBL/GenBank/DDBJ whole genome shotgun (WGS) entry which is preliminary data.</text>
</comment>
<dbReference type="Proteomes" id="UP000823046">
    <property type="component" value="Unassembled WGS sequence"/>
</dbReference>
<proteinExistence type="inferred from homology"/>
<sequence length="1631" mass="183992">MSLESTPIAKGATPSSPASSPSVLEFPQVIQSDVSPVDFAMSNNQVGLPAPPLASATLAGLSKTGLQRSSSTDILCEIPHEPSLHIILEKAEPFCKNVSTISENSSYTKDKNEKTLYPDSYQIGSAFLHSEISSNEMMRAEITSKDPLEAINLSVRTIPSDPVKTSYPLQTSSSDPPQESVSACISSAIKNEIFSENMDNKQDYQINARLHSSQHVESGDGTEFPKFSIASNQSESFANLGPFSRENKTNFVGDSYINEPEIYFEKTSNSCENAAKSLETTNISDILCTGMPSSNLTNATIQFDSSPSLLISSTSTENISSAVPSNSDLKYLSYPGVSPVAVDSTSHNLDNKGKKWSIRTYPDSIEIVCNPLVWRENWIEQHSEETDLSFQKILVLSRTDESIYEKLDCPPSSFESEMEVDAIIGIVNIKKYRFLLCVVESIDASTFSYNNINRNIFLIGRAICLPLSLSAKFVLEPSSFSIRMGANASMLDNSVPVNLSTAANSNDEAILSTACDSSSETKMESPIIAKQEKMNASTPMISSSFANTSLSSATKWLSQQFQVNSFSGFFGENSSVRNQLNRAAQTDNRIELNQRNASKLSAAISAPKSNVTASAASANSYTADLKGKDIATIGRIIANIEKALNTGFYYSYDIDITHTLQRKVLGNMSCLPQTPPSFEMNKEDCLVNVVDDRFWWNKWMCLPFLHSGVSEQWLVPIMQGYISFERFEKDRQFIETVLFCRKGCKRVGTRFNARGIDDEGNVANFAEIEQMVRLDLCEEWASLVQIRGSVPIFWEQQSVTSPTSFNRSSLFTTSAFRRHQEMLQYYYGDNINYLDLLNRTKSAESNLSRAFVEQMHLHEVENPDEKQLNLYQFDFHNEMKSKGYHEAVSDLVQRLLSDSIKSMDLRRNTSSIHMSYAWCWLNAYLAFYGYDCLHLPLEKRGTLQKNSLSIEGVASIEESRLTQQEVTTFLHNFSDVSIDVEASLPSTKPIEIKEELNETMDDTEDFRTSFNRMWAELGDTISFQYTGTGSLFSSQIKKGKLSMSTNFDHAWKSLNRFYQNNMMDSSRQECLDVLLGIHKMCIVSLPPPIQDEIEASDSNLVSKLEDLPINEERQHKYVFNMKKLTNDPLSVDPLRVDPLIKIPPASTSNTNSMEKYLQPEIGKLSTFFSSMPVNTFSQMHPDISSLSLNDAFLSFETKQERLFRNPSWEEKIDTPPTKRKVNKPLSRFNSYEWKSIKVEPIKPHRLRMWCGTWNLAGQDLYELDSLEEWLFTHPEQCDIYVFCFQELVELTGIRVLMNMKDKDKETLAEEKINAALHKAIPKYSKSTLGNTYGCSRFLKIQSCAMLGLYISVYIREGLKDFVSGVDVSSIKVGLKGNRGNKGAVCVRFLVGRSSFCFINVHLAAGENSLQERIQQMQQIMKQAYQTSRYYIEPLDHDYVILIGDFNFRVEKYLSEVLDAIQRKNYLELSSFDQLRHCIRQGLSPFRGFLEGKIDFPPTYKYRKNASVYDSQRVPAWCDRILYFVGDCSTKTEISQRPAATLLHYISHQTYQCSDHKPVSASLEMVALLPDRNISLKRKQKEKTLESISLVEESPFLTPSGAFGHSPNFFHSVNNDAQQMPLEKIDLGISRK</sequence>
<keyword evidence="7" id="KW-0255">Endonuclease</keyword>
<dbReference type="InterPro" id="IPR046985">
    <property type="entry name" value="IP5"/>
</dbReference>
<dbReference type="PANTHER" id="PTHR11200">
    <property type="entry name" value="INOSITOL 5-PHOSPHATASE"/>
    <property type="match status" value="1"/>
</dbReference>
<evidence type="ECO:0000256" key="3">
    <source>
        <dbReference type="ARBA" id="ARBA00013044"/>
    </source>
</evidence>
<feature type="domain" description="SAC" evidence="6">
    <location>
        <begin position="645"/>
        <end position="1027"/>
    </location>
</feature>
<dbReference type="EC" id="3.1.3.36" evidence="3"/>
<keyword evidence="7" id="KW-0540">Nuclease</keyword>
<protein>
    <recommendedName>
        <fullName evidence="3">phosphoinositide 5-phosphatase</fullName>
        <ecNumber evidence="3">3.1.3.36</ecNumber>
    </recommendedName>
</protein>
<evidence type="ECO:0000313" key="7">
    <source>
        <dbReference type="EMBL" id="KAF8820867.1"/>
    </source>
</evidence>
<name>A0ABQ7JA44_9APIC</name>
<evidence type="ECO:0000313" key="8">
    <source>
        <dbReference type="Proteomes" id="UP000823046"/>
    </source>
</evidence>
<comment type="similarity">
    <text evidence="1">Belongs to the synaptojanin family.</text>
</comment>
<dbReference type="Pfam" id="PF22669">
    <property type="entry name" value="Exo_endo_phos2"/>
    <property type="match status" value="1"/>
</dbReference>
<feature type="region of interest" description="Disordered" evidence="5">
    <location>
        <begin position="1"/>
        <end position="22"/>
    </location>
</feature>
<accession>A0ABQ7JA44</accession>
<dbReference type="EMBL" id="JADAQX010000281">
    <property type="protein sequence ID" value="KAF8820867.1"/>
    <property type="molecule type" value="Genomic_DNA"/>
</dbReference>
<evidence type="ECO:0000256" key="1">
    <source>
        <dbReference type="ARBA" id="ARBA00008943"/>
    </source>
</evidence>